<evidence type="ECO:0000256" key="3">
    <source>
        <dbReference type="PROSITE-ProRule" id="PRU00221"/>
    </source>
</evidence>
<accession>A0A6A0AKV5</accession>
<feature type="non-terminal residue" evidence="4">
    <location>
        <position position="165"/>
    </location>
</feature>
<dbReference type="PROSITE" id="PS50082">
    <property type="entry name" value="WD_REPEATS_2"/>
    <property type="match status" value="1"/>
</dbReference>
<dbReference type="PANTHER" id="PTHR10971">
    <property type="entry name" value="MRNA EXPORT FACTOR AND BUB3"/>
    <property type="match status" value="1"/>
</dbReference>
<dbReference type="SMART" id="SM00320">
    <property type="entry name" value="WD40"/>
    <property type="match status" value="1"/>
</dbReference>
<gene>
    <name evidence="4" type="ORF">HaLaN_31918</name>
</gene>
<keyword evidence="2" id="KW-0677">Repeat</keyword>
<dbReference type="AlphaFoldDB" id="A0A6A0AKV5"/>
<dbReference type="Proteomes" id="UP000485058">
    <property type="component" value="Unassembled WGS sequence"/>
</dbReference>
<evidence type="ECO:0000313" key="4">
    <source>
        <dbReference type="EMBL" id="GFH32664.1"/>
    </source>
</evidence>
<dbReference type="InterPro" id="IPR011047">
    <property type="entry name" value="Quinoprotein_ADH-like_sf"/>
</dbReference>
<dbReference type="EMBL" id="BLLF01006941">
    <property type="protein sequence ID" value="GFH32664.1"/>
    <property type="molecule type" value="Genomic_DNA"/>
</dbReference>
<dbReference type="Pfam" id="PF00400">
    <property type="entry name" value="WD40"/>
    <property type="match status" value="2"/>
</dbReference>
<dbReference type="SUPFAM" id="SSF50998">
    <property type="entry name" value="Quinoprotein alcohol dehydrogenase-like"/>
    <property type="match status" value="1"/>
</dbReference>
<feature type="non-terminal residue" evidence="4">
    <location>
        <position position="1"/>
    </location>
</feature>
<protein>
    <submittedName>
        <fullName evidence="4">Mitotic checkpoint protein bub3</fullName>
    </submittedName>
</protein>
<name>A0A6A0AKV5_HAELA</name>
<feature type="repeat" description="WD" evidence="3">
    <location>
        <begin position="74"/>
        <end position="108"/>
    </location>
</feature>
<proteinExistence type="predicted"/>
<evidence type="ECO:0000256" key="2">
    <source>
        <dbReference type="ARBA" id="ARBA00022737"/>
    </source>
</evidence>
<evidence type="ECO:0000256" key="1">
    <source>
        <dbReference type="ARBA" id="ARBA00022574"/>
    </source>
</evidence>
<sequence length="165" mass="18180">VEFGQPEQQRESSLKYQTRSVACYPDGRGYALGSVEGRVAMEVVDLQPEAQAGKYAFKCHRRVEEGKGEVVHPVHAITYHHGHGTFATGGGDGVVNIWDGANKKRLFQISRYPTSVSALSFSRDGQFLAVASSYAYEQGDKPHEPDAIYIRPVADQEVRPKTRAA</sequence>
<dbReference type="InterPro" id="IPR001680">
    <property type="entry name" value="WD40_rpt"/>
</dbReference>
<reference evidence="4 5" key="1">
    <citation type="submission" date="2020-02" db="EMBL/GenBank/DDBJ databases">
        <title>Draft genome sequence of Haematococcus lacustris strain NIES-144.</title>
        <authorList>
            <person name="Morimoto D."/>
            <person name="Nakagawa S."/>
            <person name="Yoshida T."/>
            <person name="Sawayama S."/>
        </authorList>
    </citation>
    <scope>NUCLEOTIDE SEQUENCE [LARGE SCALE GENOMIC DNA]</scope>
    <source>
        <strain evidence="4 5">NIES-144</strain>
    </source>
</reference>
<dbReference type="Gene3D" id="2.130.10.10">
    <property type="entry name" value="YVTN repeat-like/Quinoprotein amine dehydrogenase"/>
    <property type="match status" value="1"/>
</dbReference>
<evidence type="ECO:0000313" key="5">
    <source>
        <dbReference type="Proteomes" id="UP000485058"/>
    </source>
</evidence>
<dbReference type="InterPro" id="IPR015943">
    <property type="entry name" value="WD40/YVTN_repeat-like_dom_sf"/>
</dbReference>
<comment type="caution">
    <text evidence="4">The sequence shown here is derived from an EMBL/GenBank/DDBJ whole genome shotgun (WGS) entry which is preliminary data.</text>
</comment>
<organism evidence="4 5">
    <name type="scientific">Haematococcus lacustris</name>
    <name type="common">Green alga</name>
    <name type="synonym">Haematococcus pluvialis</name>
    <dbReference type="NCBI Taxonomy" id="44745"/>
    <lineage>
        <taxon>Eukaryota</taxon>
        <taxon>Viridiplantae</taxon>
        <taxon>Chlorophyta</taxon>
        <taxon>core chlorophytes</taxon>
        <taxon>Chlorophyceae</taxon>
        <taxon>CS clade</taxon>
        <taxon>Chlamydomonadales</taxon>
        <taxon>Haematococcaceae</taxon>
        <taxon>Haematococcus</taxon>
    </lineage>
</organism>
<keyword evidence="1 3" id="KW-0853">WD repeat</keyword>
<keyword evidence="5" id="KW-1185">Reference proteome</keyword>